<dbReference type="EMBL" id="CP107246">
    <property type="protein sequence ID" value="WIM05451.1"/>
    <property type="molecule type" value="Genomic_DNA"/>
</dbReference>
<dbReference type="KEGG" id="npv:OHM77_12310"/>
<dbReference type="Proteomes" id="UP001234916">
    <property type="component" value="Chromosome"/>
</dbReference>
<sequence>MPYHIYRVISVGPVRQLEKLAEHEAFKTASAQAKALRKEGGLPAGAEIKVIFADNELLAEELLSQVREPEPFIGDDY</sequence>
<reference evidence="1" key="1">
    <citation type="journal article" date="2023" name="Nat. Microbiol.">
        <title>Enrichment and characterization of a nitric oxide-reducing microbial community in a continuous bioreactor.</title>
        <authorList>
            <person name="Garrido-Amador P."/>
            <person name="Stortenbeker N."/>
            <person name="Wessels H.J.C.T."/>
            <person name="Speth D.R."/>
            <person name="Garcia-Heredia I."/>
            <person name="Kartal B."/>
        </authorList>
    </citation>
    <scope>NUCLEOTIDE SEQUENCE</scope>
    <source>
        <strain evidence="1">MAG1</strain>
    </source>
</reference>
<gene>
    <name evidence="1" type="ORF">OHM77_12310</name>
</gene>
<proteinExistence type="predicted"/>
<evidence type="ECO:0000313" key="1">
    <source>
        <dbReference type="EMBL" id="WIM05451.1"/>
    </source>
</evidence>
<organism evidence="1">
    <name type="scientific">Candidatus Nitricoxidivorans perseverans</name>
    <dbReference type="NCBI Taxonomy" id="2975601"/>
    <lineage>
        <taxon>Bacteria</taxon>
        <taxon>Pseudomonadati</taxon>
        <taxon>Pseudomonadota</taxon>
        <taxon>Betaproteobacteria</taxon>
        <taxon>Nitrosomonadales</taxon>
        <taxon>Sterolibacteriaceae</taxon>
        <taxon>Candidatus Nitricoxidivorans</taxon>
    </lineage>
</organism>
<name>A0AA49FKD9_9PROT</name>
<protein>
    <submittedName>
        <fullName evidence="1">Uncharacterized protein</fullName>
    </submittedName>
</protein>
<dbReference type="AlphaFoldDB" id="A0AA49FKD9"/>
<accession>A0AA49FKD9</accession>